<feature type="coiled-coil region" evidence="1">
    <location>
        <begin position="25"/>
        <end position="80"/>
    </location>
</feature>
<dbReference type="EMBL" id="JACHET010000001">
    <property type="protein sequence ID" value="MBB6182780.1"/>
    <property type="molecule type" value="Genomic_DNA"/>
</dbReference>
<reference evidence="3 4" key="1">
    <citation type="submission" date="2020-08" db="EMBL/GenBank/DDBJ databases">
        <title>Genomic Encyclopedia of Type Strains, Phase IV (KMG-IV): sequencing the most valuable type-strain genomes for metagenomic binning, comparative biology and taxonomic classification.</title>
        <authorList>
            <person name="Goeker M."/>
        </authorList>
    </citation>
    <scope>NUCLEOTIDE SEQUENCE [LARGE SCALE GENOMIC DNA]</scope>
    <source>
        <strain evidence="3 4">DSM 107085</strain>
    </source>
</reference>
<keyword evidence="3" id="KW-0378">Hydrolase</keyword>
<feature type="chain" id="PRO_5032698553" evidence="2">
    <location>
        <begin position="22"/>
        <end position="94"/>
    </location>
</feature>
<keyword evidence="1" id="KW-0175">Coiled coil</keyword>
<feature type="signal peptide" evidence="2">
    <location>
        <begin position="1"/>
        <end position="21"/>
    </location>
</feature>
<sequence>MISKRWGWALPMLLAATAGMAQSGAASTKTQLKQMQDKVQQQQAQAKDLQQQIDDLKQRNAAEQDALDKRDQEIARLKAQLAKQGAPAPAASSK</sequence>
<dbReference type="RefSeq" id="WP_152569315.1">
    <property type="nucleotide sequence ID" value="NZ_JACHET010000001.1"/>
</dbReference>
<evidence type="ECO:0000313" key="3">
    <source>
        <dbReference type="EMBL" id="MBB6182780.1"/>
    </source>
</evidence>
<dbReference type="Proteomes" id="UP000560000">
    <property type="component" value="Unassembled WGS sequence"/>
</dbReference>
<organism evidence="3 4">
    <name type="scientific">Oleiagrimonas soli</name>
    <dbReference type="NCBI Taxonomy" id="1543381"/>
    <lineage>
        <taxon>Bacteria</taxon>
        <taxon>Pseudomonadati</taxon>
        <taxon>Pseudomonadota</taxon>
        <taxon>Gammaproteobacteria</taxon>
        <taxon>Lysobacterales</taxon>
        <taxon>Rhodanobacteraceae</taxon>
        <taxon>Oleiagrimonas</taxon>
    </lineage>
</organism>
<dbReference type="OrthoDB" id="9959516at2"/>
<accession>A0A841KCQ8</accession>
<comment type="caution">
    <text evidence="3">The sequence shown here is derived from an EMBL/GenBank/DDBJ whole genome shotgun (WGS) entry which is preliminary data.</text>
</comment>
<evidence type="ECO:0000313" key="4">
    <source>
        <dbReference type="Proteomes" id="UP000560000"/>
    </source>
</evidence>
<protein>
    <submittedName>
        <fullName evidence="3">Peptidoglycan hydrolase CwlO-like protein</fullName>
    </submittedName>
</protein>
<dbReference type="AlphaFoldDB" id="A0A841KCQ8"/>
<dbReference type="Gene3D" id="1.10.287.1490">
    <property type="match status" value="1"/>
</dbReference>
<dbReference type="GO" id="GO:0016787">
    <property type="term" value="F:hydrolase activity"/>
    <property type="evidence" value="ECO:0007669"/>
    <property type="project" value="UniProtKB-KW"/>
</dbReference>
<evidence type="ECO:0000256" key="2">
    <source>
        <dbReference type="SAM" id="SignalP"/>
    </source>
</evidence>
<keyword evidence="2" id="KW-0732">Signal</keyword>
<evidence type="ECO:0000256" key="1">
    <source>
        <dbReference type="SAM" id="Coils"/>
    </source>
</evidence>
<name>A0A841KCQ8_9GAMM</name>
<proteinExistence type="predicted"/>
<gene>
    <name evidence="3" type="ORF">HNQ86_000125</name>
</gene>